<sequence length="55" mass="6340">RLFAVFTTTGFIRTQPHLISHQLLLTTCRLRAPRRATTSFRALTEGPYCVHQQNL</sequence>
<reference evidence="1 2" key="1">
    <citation type="submission" date="2021-06" db="EMBL/GenBank/DDBJ databases">
        <authorList>
            <person name="Palmer J.M."/>
        </authorList>
    </citation>
    <scope>NUCLEOTIDE SEQUENCE [LARGE SCALE GENOMIC DNA]</scope>
    <source>
        <strain evidence="1 2">XC_2019</strain>
        <tissue evidence="1">Muscle</tissue>
    </source>
</reference>
<feature type="non-terminal residue" evidence="1">
    <location>
        <position position="1"/>
    </location>
</feature>
<accession>A0ABV0RWB1</accession>
<name>A0ABV0RWB1_9TELE</name>
<dbReference type="Proteomes" id="UP001434883">
    <property type="component" value="Unassembled WGS sequence"/>
</dbReference>
<keyword evidence="2" id="KW-1185">Reference proteome</keyword>
<gene>
    <name evidence="1" type="ORF">XENOCAPTIV_020413</name>
</gene>
<comment type="caution">
    <text evidence="1">The sequence shown here is derived from an EMBL/GenBank/DDBJ whole genome shotgun (WGS) entry which is preliminary data.</text>
</comment>
<proteinExistence type="predicted"/>
<evidence type="ECO:0000313" key="1">
    <source>
        <dbReference type="EMBL" id="MEQ2211917.1"/>
    </source>
</evidence>
<dbReference type="EMBL" id="JAHRIN010059255">
    <property type="protein sequence ID" value="MEQ2211917.1"/>
    <property type="molecule type" value="Genomic_DNA"/>
</dbReference>
<feature type="non-terminal residue" evidence="1">
    <location>
        <position position="55"/>
    </location>
</feature>
<organism evidence="1 2">
    <name type="scientific">Xenoophorus captivus</name>
    <dbReference type="NCBI Taxonomy" id="1517983"/>
    <lineage>
        <taxon>Eukaryota</taxon>
        <taxon>Metazoa</taxon>
        <taxon>Chordata</taxon>
        <taxon>Craniata</taxon>
        <taxon>Vertebrata</taxon>
        <taxon>Euteleostomi</taxon>
        <taxon>Actinopterygii</taxon>
        <taxon>Neopterygii</taxon>
        <taxon>Teleostei</taxon>
        <taxon>Neoteleostei</taxon>
        <taxon>Acanthomorphata</taxon>
        <taxon>Ovalentaria</taxon>
        <taxon>Atherinomorphae</taxon>
        <taxon>Cyprinodontiformes</taxon>
        <taxon>Goodeidae</taxon>
        <taxon>Xenoophorus</taxon>
    </lineage>
</organism>
<evidence type="ECO:0000313" key="2">
    <source>
        <dbReference type="Proteomes" id="UP001434883"/>
    </source>
</evidence>
<protein>
    <submittedName>
        <fullName evidence="1">Uncharacterized protein</fullName>
    </submittedName>
</protein>